<keyword evidence="3" id="KW-1185">Reference proteome</keyword>
<gene>
    <name evidence="2" type="ORF">JS533_007780</name>
</gene>
<dbReference type="InterPro" id="IPR006680">
    <property type="entry name" value="Amidohydro-rel"/>
</dbReference>
<dbReference type="Proteomes" id="UP000710815">
    <property type="component" value="Unassembled WGS sequence"/>
</dbReference>
<proteinExistence type="predicted"/>
<evidence type="ECO:0000313" key="3">
    <source>
        <dbReference type="Proteomes" id="UP000710815"/>
    </source>
</evidence>
<sequence>MGNDNVIDRGDAHGGILDAATDPARVIETHERYVITVGRLLTGRPGEVLADQSVAVDGSRIAWVGPTTALPVEYADWTRADYSGYTLLPGLVETHAHFGARPGSAPDVSDPTRHVQGWNALHSLHWARQLASLGVTSAQSLGSKYFTDVVLREAINAGLAAGPRIVAAGAMITTTGGHDWKDGGEVDSLDDIRHAVRDHHKAGVDTIKTAATGGFFTPGTAQWKAQFTVEELRTLVDEAHRLGHPVAVHAHGTQGIRRAVEAGVDYIAHGTFISDDGTTRFDPALADQIAEAGIYVDVAAPPSYPPVEGETIAPRALDLYRHGVKIVTGHDIGAVIPPNAYLYGLHQLEASGIPREEILVAATSRAAAAIGLAGVAGVIAPGYDADLLIVDGNPLDELAALERRRLIVTRGRVFHPVPVEEYHGRSGPGKDGKGHTNTVLEERFARVSRAASQNW</sequence>
<reference evidence="2 3" key="2">
    <citation type="journal article" date="2021" name="Syst. Appl. Microbiol.">
        <title>Phylogenetic classification of ten novel species belonging to the genus Bifidobacterium comprising B. phasiani sp. nov., B. pongonis sp. nov., B. saguinibicoloris sp. nov., B. colobi sp. nov., B. simiiventris sp. nov., B. santillanense sp. nov., B. miconis sp. nov., B. amazonense sp. nov., B. pluvialisilvae sp. nov., and B. miconisargentati sp. nov.</title>
        <authorList>
            <person name="Lugli G.A."/>
            <person name="Calvete-Torre I."/>
            <person name="Alessandri G."/>
            <person name="Milani C."/>
            <person name="Turroni F."/>
            <person name="Laiolo P."/>
            <person name="Ossiprandi M.C."/>
            <person name="Margolles A."/>
            <person name="Ruiz L."/>
            <person name="Ventura M."/>
        </authorList>
    </citation>
    <scope>NUCLEOTIDE SEQUENCE [LARGE SCALE GENOMIC DNA]</scope>
    <source>
        <strain evidence="2 3">MA1</strain>
    </source>
</reference>
<dbReference type="InterPro" id="IPR032466">
    <property type="entry name" value="Metal_Hydrolase"/>
</dbReference>
<dbReference type="RefSeq" id="WP_241513867.1">
    <property type="nucleotide sequence ID" value="NZ_JAFEJT020000028.1"/>
</dbReference>
<protein>
    <submittedName>
        <fullName evidence="2">Amidohydrolase family protein</fullName>
    </submittedName>
</protein>
<feature type="domain" description="Amidohydrolase-related" evidence="1">
    <location>
        <begin position="86"/>
        <end position="405"/>
    </location>
</feature>
<dbReference type="Pfam" id="PF01979">
    <property type="entry name" value="Amidohydro_1"/>
    <property type="match status" value="1"/>
</dbReference>
<organism evidence="2 3">
    <name type="scientific">Bifidobacterium amazonense</name>
    <dbReference type="NCBI Taxonomy" id="2809027"/>
    <lineage>
        <taxon>Bacteria</taxon>
        <taxon>Bacillati</taxon>
        <taxon>Actinomycetota</taxon>
        <taxon>Actinomycetes</taxon>
        <taxon>Bifidobacteriales</taxon>
        <taxon>Bifidobacteriaceae</taxon>
        <taxon>Bifidobacterium</taxon>
    </lineage>
</organism>
<evidence type="ECO:0000259" key="1">
    <source>
        <dbReference type="Pfam" id="PF01979"/>
    </source>
</evidence>
<dbReference type="Gene3D" id="2.30.40.10">
    <property type="entry name" value="Urease, subunit C, domain 1"/>
    <property type="match status" value="1"/>
</dbReference>
<evidence type="ECO:0000313" key="2">
    <source>
        <dbReference type="EMBL" id="MCH9276168.1"/>
    </source>
</evidence>
<dbReference type="SUPFAM" id="SSF51556">
    <property type="entry name" value="Metallo-dependent hydrolases"/>
    <property type="match status" value="1"/>
</dbReference>
<dbReference type="InterPro" id="IPR011059">
    <property type="entry name" value="Metal-dep_hydrolase_composite"/>
</dbReference>
<accession>A0ABS9VVM5</accession>
<dbReference type="EMBL" id="JAFEJT020000028">
    <property type="protein sequence ID" value="MCH9276168.1"/>
    <property type="molecule type" value="Genomic_DNA"/>
</dbReference>
<comment type="caution">
    <text evidence="2">The sequence shown here is derived from an EMBL/GenBank/DDBJ whole genome shotgun (WGS) entry which is preliminary data.</text>
</comment>
<dbReference type="Gene3D" id="3.20.20.140">
    <property type="entry name" value="Metal-dependent hydrolases"/>
    <property type="match status" value="1"/>
</dbReference>
<dbReference type="PANTHER" id="PTHR43135:SF3">
    <property type="entry name" value="ALPHA-D-RIBOSE 1-METHYLPHOSPHONATE 5-TRIPHOSPHATE DIPHOSPHATASE"/>
    <property type="match status" value="1"/>
</dbReference>
<dbReference type="SUPFAM" id="SSF51338">
    <property type="entry name" value="Composite domain of metallo-dependent hydrolases"/>
    <property type="match status" value="1"/>
</dbReference>
<name>A0ABS9VVM5_9BIFI</name>
<dbReference type="InterPro" id="IPR051781">
    <property type="entry name" value="Metallo-dep_Hydrolase"/>
</dbReference>
<dbReference type="PANTHER" id="PTHR43135">
    <property type="entry name" value="ALPHA-D-RIBOSE 1-METHYLPHOSPHONATE 5-TRIPHOSPHATE DIPHOSPHATASE"/>
    <property type="match status" value="1"/>
</dbReference>
<reference evidence="2 3" key="1">
    <citation type="journal article" date="2021" name="Environ. Microbiol.">
        <title>Genetic insights into the dark matter of the mammalian gut microbiota through targeted genome reconstruction.</title>
        <authorList>
            <person name="Lugli G.A."/>
            <person name="Alessandri G."/>
            <person name="Milani C."/>
            <person name="Viappiani A."/>
            <person name="Fontana F."/>
            <person name="Tarracchini C."/>
            <person name="Mancabelli L."/>
            <person name="Argentini C."/>
            <person name="Ruiz L."/>
            <person name="Margolles A."/>
            <person name="van Sinderen D."/>
            <person name="Turroni F."/>
            <person name="Ventura M."/>
        </authorList>
    </citation>
    <scope>NUCLEOTIDE SEQUENCE [LARGE SCALE GENOMIC DNA]</scope>
    <source>
        <strain evidence="2 3">MA1</strain>
    </source>
</reference>